<feature type="domain" description="LEM" evidence="9">
    <location>
        <begin position="1"/>
        <end position="44"/>
    </location>
</feature>
<dbReference type="InterPro" id="IPR041885">
    <property type="entry name" value="MAN1_winged_helix_dom"/>
</dbReference>
<sequence length="645" mass="74491">MDSEVMPDSEIRAELRRLQIPHGPITRSTRRTYILAIEKAKRQQNPPSAYGADSLREYAGGDEWVTTSSQSIRPSRQSGRRKSGSSSSYKTSENEAELLSLTPGLANMPSLDTKHSSGRTTPGSQRRSSTGRSSRSYVRDIPIVQTNESIRSTESISSKGLSFSSPSRKGGTVHLNDWQDSIEVLESVGSAQRRPKFPDYDTPIRKDERSSLDNRREYREERRPLLHEWDGYREDMEPVLDKVYYSPVEDSTNWLADMVNGIQSSAINAWEVVKRKVGDMFYLNSAKPYHYQRSRWSTYGRDEAYGKWQLTDRSSQPILLFILGILLSLVVMYILVTQRKFVSLLGIVIYGAFYDTVMVLYKRMLLPLFFIFCVFMVLASAYFYKRHTARRANEERQQVYDMAEKITRYLKTHYRKCVEHGIKDKFLPVPHVRDHLIPISQRKAMAPIWEKAVQFICENESRIRTETHRVSGEEFLVWQWIHVVGSDEEEQESVRLRTRQGGDVSQLYDHSDCLKVRGLFDDELCVFGFLSLRVIALMIFRNTSEKWKELVQRTLLNELGSDVSVLHIDVDSNSSHGVVYLRMGSVEEAQEAYAVLQRSLFNGRPVSVKFIRTEVYFNRFPEAKYCNSPLKLNYRTTATSSFSYL</sequence>
<keyword evidence="3 8" id="KW-0812">Transmembrane</keyword>
<dbReference type="GO" id="GO:0031490">
    <property type="term" value="F:chromatin DNA binding"/>
    <property type="evidence" value="ECO:0007669"/>
    <property type="project" value="TreeGrafter"/>
</dbReference>
<dbReference type="Gene3D" id="3.30.70.330">
    <property type="match status" value="1"/>
</dbReference>
<dbReference type="PANTHER" id="PTHR13428">
    <property type="entry name" value="INNER NUCLEAR MEMBRANE PROTEIN MAN1 LEM DOMAIN CONTAINING PROTEIN"/>
    <property type="match status" value="1"/>
</dbReference>
<evidence type="ECO:0000256" key="3">
    <source>
        <dbReference type="ARBA" id="ARBA00022692"/>
    </source>
</evidence>
<evidence type="ECO:0000256" key="8">
    <source>
        <dbReference type="SAM" id="Phobius"/>
    </source>
</evidence>
<evidence type="ECO:0000313" key="10">
    <source>
        <dbReference type="EMBL" id="KFD69060.1"/>
    </source>
</evidence>
<evidence type="ECO:0000256" key="5">
    <source>
        <dbReference type="ARBA" id="ARBA00023136"/>
    </source>
</evidence>
<feature type="transmembrane region" description="Helical" evidence="8">
    <location>
        <begin position="318"/>
        <end position="336"/>
    </location>
</feature>
<dbReference type="InterPro" id="IPR052277">
    <property type="entry name" value="INM_ESCRT-Associated"/>
</dbReference>
<feature type="compositionally biased region" description="Low complexity" evidence="7">
    <location>
        <begin position="118"/>
        <end position="136"/>
    </location>
</feature>
<dbReference type="FunFam" id="1.10.10.1180:FF:000002">
    <property type="entry name" value="LEM domain-containing protein 2"/>
    <property type="match status" value="1"/>
</dbReference>
<keyword evidence="4 8" id="KW-1133">Transmembrane helix</keyword>
<feature type="region of interest" description="Disordered" evidence="7">
    <location>
        <begin position="189"/>
        <end position="212"/>
    </location>
</feature>
<proteinExistence type="predicted"/>
<comment type="subcellular location">
    <subcellularLocation>
        <location evidence="1">Nucleus inner membrane</location>
        <topology evidence="1">Multi-pass membrane protein</topology>
    </subcellularLocation>
</comment>
<dbReference type="Gene3D" id="1.10.720.40">
    <property type="match status" value="1"/>
</dbReference>
<dbReference type="Gene3D" id="1.10.10.1180">
    <property type="entry name" value="MAN1, winged-helix domain"/>
    <property type="match status" value="1"/>
</dbReference>
<evidence type="ECO:0000256" key="7">
    <source>
        <dbReference type="SAM" id="MobiDB-lite"/>
    </source>
</evidence>
<evidence type="ECO:0000256" key="4">
    <source>
        <dbReference type="ARBA" id="ARBA00022989"/>
    </source>
</evidence>
<evidence type="ECO:0000256" key="1">
    <source>
        <dbReference type="ARBA" id="ARBA00004473"/>
    </source>
</evidence>
<dbReference type="SMART" id="SM00540">
    <property type="entry name" value="LEM"/>
    <property type="match status" value="1"/>
</dbReference>
<keyword evidence="2" id="KW-0597">Phosphoprotein</keyword>
<dbReference type="AlphaFoldDB" id="A0A085NHW4"/>
<name>A0A085NHW4_9BILA</name>
<dbReference type="EMBL" id="KL367499">
    <property type="protein sequence ID" value="KFD69060.1"/>
    <property type="molecule type" value="Genomic_DNA"/>
</dbReference>
<dbReference type="PANTHER" id="PTHR13428:SF12">
    <property type="entry name" value="INNER NUCLEAR MEMBRANE PROTEIN MAN1"/>
    <property type="match status" value="1"/>
</dbReference>
<reference evidence="10" key="1">
    <citation type="journal article" date="2014" name="Nat. Genet.">
        <title>Genome and transcriptome of the porcine whipworm Trichuris suis.</title>
        <authorList>
            <person name="Jex A.R."/>
            <person name="Nejsum P."/>
            <person name="Schwarz E.M."/>
            <person name="Hu L."/>
            <person name="Young N.D."/>
            <person name="Hall R.S."/>
            <person name="Korhonen P.K."/>
            <person name="Liao S."/>
            <person name="Thamsborg S."/>
            <person name="Xia J."/>
            <person name="Xu P."/>
            <person name="Wang S."/>
            <person name="Scheerlinck J.P."/>
            <person name="Hofmann A."/>
            <person name="Sternberg P.W."/>
            <person name="Wang J."/>
            <person name="Gasser R.B."/>
        </authorList>
    </citation>
    <scope>NUCLEOTIDE SEQUENCE [LARGE SCALE GENOMIC DNA]</scope>
    <source>
        <strain evidence="10">DCEP-RM93F</strain>
    </source>
</reference>
<dbReference type="SUPFAM" id="SSF54928">
    <property type="entry name" value="RNA-binding domain, RBD"/>
    <property type="match status" value="1"/>
</dbReference>
<evidence type="ECO:0000256" key="2">
    <source>
        <dbReference type="ARBA" id="ARBA00022553"/>
    </source>
</evidence>
<dbReference type="GO" id="GO:0030514">
    <property type="term" value="P:negative regulation of BMP signaling pathway"/>
    <property type="evidence" value="ECO:0007669"/>
    <property type="project" value="TreeGrafter"/>
</dbReference>
<dbReference type="GO" id="GO:0006998">
    <property type="term" value="P:nuclear envelope organization"/>
    <property type="evidence" value="ECO:0007669"/>
    <property type="project" value="TreeGrafter"/>
</dbReference>
<evidence type="ECO:0000256" key="6">
    <source>
        <dbReference type="ARBA" id="ARBA00023242"/>
    </source>
</evidence>
<dbReference type="Pfam" id="PF03020">
    <property type="entry name" value="LEM"/>
    <property type="match status" value="1"/>
</dbReference>
<dbReference type="PROSITE" id="PS50954">
    <property type="entry name" value="LEM"/>
    <property type="match status" value="1"/>
</dbReference>
<organism evidence="10">
    <name type="scientific">Trichuris suis</name>
    <name type="common">pig whipworm</name>
    <dbReference type="NCBI Taxonomy" id="68888"/>
    <lineage>
        <taxon>Eukaryota</taxon>
        <taxon>Metazoa</taxon>
        <taxon>Ecdysozoa</taxon>
        <taxon>Nematoda</taxon>
        <taxon>Enoplea</taxon>
        <taxon>Dorylaimia</taxon>
        <taxon>Trichinellida</taxon>
        <taxon>Trichuridae</taxon>
        <taxon>Trichuris</taxon>
    </lineage>
</organism>
<feature type="region of interest" description="Disordered" evidence="7">
    <location>
        <begin position="64"/>
        <end position="172"/>
    </location>
</feature>
<evidence type="ECO:0000259" key="9">
    <source>
        <dbReference type="PROSITE" id="PS50954"/>
    </source>
</evidence>
<feature type="transmembrane region" description="Helical" evidence="8">
    <location>
        <begin position="367"/>
        <end position="384"/>
    </location>
</feature>
<dbReference type="GO" id="GO:0005637">
    <property type="term" value="C:nuclear inner membrane"/>
    <property type="evidence" value="ECO:0007669"/>
    <property type="project" value="UniProtKB-SubCell"/>
</dbReference>
<feature type="transmembrane region" description="Helical" evidence="8">
    <location>
        <begin position="341"/>
        <end position="361"/>
    </location>
</feature>
<feature type="compositionally biased region" description="Polar residues" evidence="7">
    <location>
        <begin position="144"/>
        <end position="167"/>
    </location>
</feature>
<dbReference type="InterPro" id="IPR012677">
    <property type="entry name" value="Nucleotide-bd_a/b_plait_sf"/>
</dbReference>
<dbReference type="Proteomes" id="UP000030758">
    <property type="component" value="Unassembled WGS sequence"/>
</dbReference>
<dbReference type="Pfam" id="PF09402">
    <property type="entry name" value="MSC"/>
    <property type="match status" value="1"/>
</dbReference>
<gene>
    <name evidence="10" type="ORF">M514_11569</name>
</gene>
<dbReference type="InterPro" id="IPR011015">
    <property type="entry name" value="LEM/LEM-like_dom_sf"/>
</dbReference>
<dbReference type="InterPro" id="IPR035979">
    <property type="entry name" value="RBD_domain_sf"/>
</dbReference>
<dbReference type="InterPro" id="IPR018996">
    <property type="entry name" value="Man1/Src1-like_C"/>
</dbReference>
<keyword evidence="6" id="KW-0539">Nucleus</keyword>
<dbReference type="InterPro" id="IPR003887">
    <property type="entry name" value="LEM_dom"/>
</dbReference>
<protein>
    <recommendedName>
        <fullName evidence="9">LEM domain-containing protein</fullName>
    </recommendedName>
</protein>
<keyword evidence="5 8" id="KW-0472">Membrane</keyword>
<dbReference type="SUPFAM" id="SSF63451">
    <property type="entry name" value="LEM domain"/>
    <property type="match status" value="1"/>
</dbReference>
<accession>A0A085NHW4</accession>
<dbReference type="CDD" id="cd12934">
    <property type="entry name" value="LEM"/>
    <property type="match status" value="1"/>
</dbReference>
<feature type="compositionally biased region" description="Basic and acidic residues" evidence="7">
    <location>
        <begin position="196"/>
        <end position="212"/>
    </location>
</feature>